<reference evidence="1 2" key="1">
    <citation type="submission" date="2019-03" db="EMBL/GenBank/DDBJ databases">
        <title>Genomic Encyclopedia of Type Strains, Phase III (KMG-III): the genomes of soil and plant-associated and newly described type strains.</title>
        <authorList>
            <person name="Whitman W."/>
        </authorList>
    </citation>
    <scope>NUCLEOTIDE SEQUENCE [LARGE SCALE GENOMIC DNA]</scope>
    <source>
        <strain evidence="1 2">VKM Ac-2573</strain>
    </source>
</reference>
<dbReference type="EMBL" id="SODP01000003">
    <property type="protein sequence ID" value="TDW65627.1"/>
    <property type="molecule type" value="Genomic_DNA"/>
</dbReference>
<gene>
    <name evidence="1" type="ORF">EV653_5638</name>
</gene>
<name>A0A4R8BWT4_9ACTN</name>
<dbReference type="Proteomes" id="UP000295146">
    <property type="component" value="Unassembled WGS sequence"/>
</dbReference>
<evidence type="ECO:0000313" key="2">
    <source>
        <dbReference type="Proteomes" id="UP000295146"/>
    </source>
</evidence>
<organism evidence="1 2">
    <name type="scientific">Kribbella pratensis</name>
    <dbReference type="NCBI Taxonomy" id="2512112"/>
    <lineage>
        <taxon>Bacteria</taxon>
        <taxon>Bacillati</taxon>
        <taxon>Actinomycetota</taxon>
        <taxon>Actinomycetes</taxon>
        <taxon>Propionibacteriales</taxon>
        <taxon>Kribbellaceae</taxon>
        <taxon>Kribbella</taxon>
    </lineage>
</organism>
<proteinExistence type="predicted"/>
<dbReference type="AlphaFoldDB" id="A0A4R8BWT4"/>
<keyword evidence="2" id="KW-1185">Reference proteome</keyword>
<dbReference type="RefSeq" id="WP_134106962.1">
    <property type="nucleotide sequence ID" value="NZ_SODP01000003.1"/>
</dbReference>
<protein>
    <submittedName>
        <fullName evidence="1">Uncharacterized protein</fullName>
    </submittedName>
</protein>
<accession>A0A4R8BWT4</accession>
<comment type="caution">
    <text evidence="1">The sequence shown here is derived from an EMBL/GenBank/DDBJ whole genome shotgun (WGS) entry which is preliminary data.</text>
</comment>
<evidence type="ECO:0000313" key="1">
    <source>
        <dbReference type="EMBL" id="TDW65627.1"/>
    </source>
</evidence>
<sequence length="59" mass="6759">MAKNDQQANKAQQKKDQVAYQKALKALHSYRGNSADDAKYLKLNAAAEKAAKKLPWWRR</sequence>